<reference evidence="3" key="1">
    <citation type="submission" date="2011-05" db="EMBL/GenBank/DDBJ databases">
        <authorList>
            <person name="Richards S.R."/>
            <person name="Qu J."/>
            <person name="Jiang H."/>
            <person name="Jhangiani S.N."/>
            <person name="Agravi P."/>
            <person name="Goodspeed R."/>
            <person name="Gross S."/>
            <person name="Mandapat C."/>
            <person name="Jackson L."/>
            <person name="Mathew T."/>
            <person name="Pu L."/>
            <person name="Thornton R."/>
            <person name="Saada N."/>
            <person name="Wilczek-Boney K.B."/>
            <person name="Lee S."/>
            <person name="Kovar C."/>
            <person name="Wu Y."/>
            <person name="Scherer S.E."/>
            <person name="Worley K.C."/>
            <person name="Muzny D.M."/>
            <person name="Gibbs R."/>
        </authorList>
    </citation>
    <scope>NUCLEOTIDE SEQUENCE</scope>
    <source>
        <strain evidence="3">Brora</strain>
    </source>
</reference>
<evidence type="ECO:0000313" key="3">
    <source>
        <dbReference type="Proteomes" id="UP000014500"/>
    </source>
</evidence>
<dbReference type="STRING" id="126957.T1J398"/>
<dbReference type="InterPro" id="IPR036397">
    <property type="entry name" value="RNaseH_sf"/>
</dbReference>
<dbReference type="SMART" id="SM00950">
    <property type="entry name" value="Piwi"/>
    <property type="match status" value="1"/>
</dbReference>
<dbReference type="Pfam" id="PF02171">
    <property type="entry name" value="Piwi"/>
    <property type="match status" value="1"/>
</dbReference>
<dbReference type="PROSITE" id="PS50822">
    <property type="entry name" value="PIWI"/>
    <property type="match status" value="1"/>
</dbReference>
<dbReference type="GO" id="GO:0003676">
    <property type="term" value="F:nucleic acid binding"/>
    <property type="evidence" value="ECO:0007669"/>
    <property type="project" value="InterPro"/>
</dbReference>
<reference evidence="2" key="2">
    <citation type="submission" date="2015-02" db="UniProtKB">
        <authorList>
            <consortium name="EnsemblMetazoa"/>
        </authorList>
    </citation>
    <scope>IDENTIFICATION</scope>
</reference>
<name>T1J398_STRMM</name>
<accession>T1J398</accession>
<protein>
    <recommendedName>
        <fullName evidence="1">Piwi domain-containing protein</fullName>
    </recommendedName>
</protein>
<dbReference type="EMBL" id="JH431820">
    <property type="status" value="NOT_ANNOTATED_CDS"/>
    <property type="molecule type" value="Genomic_DNA"/>
</dbReference>
<dbReference type="Proteomes" id="UP000014500">
    <property type="component" value="Unassembled WGS sequence"/>
</dbReference>
<dbReference type="SUPFAM" id="SSF53098">
    <property type="entry name" value="Ribonuclease H-like"/>
    <property type="match status" value="1"/>
</dbReference>
<sequence>MLVEFKDATKFKPDRIIFYRDGVGEGQFCEILSKEVVAIRAACKSLGNYQPLITFLVVQKRHNTRLFCGKKTDTTGRCKNIPSGTVVDNIIIHPSETDFYLCSHEGKKGTSRPTHYHVIFSKRFTTTNL</sequence>
<dbReference type="Gene3D" id="3.30.420.10">
    <property type="entry name" value="Ribonuclease H-like superfamily/Ribonuclease H"/>
    <property type="match status" value="1"/>
</dbReference>
<dbReference type="PhylomeDB" id="T1J398"/>
<dbReference type="eggNOG" id="KOG1041">
    <property type="taxonomic scope" value="Eukaryota"/>
</dbReference>
<proteinExistence type="predicted"/>
<dbReference type="HOGENOM" id="CLU_1951490_0_0_1"/>
<feature type="domain" description="Piwi" evidence="1">
    <location>
        <begin position="1"/>
        <end position="129"/>
    </location>
</feature>
<evidence type="ECO:0000259" key="1">
    <source>
        <dbReference type="PROSITE" id="PS50822"/>
    </source>
</evidence>
<dbReference type="OMA" id="ANTRPCA"/>
<organism evidence="2 3">
    <name type="scientific">Strigamia maritima</name>
    <name type="common">European centipede</name>
    <name type="synonym">Geophilus maritimus</name>
    <dbReference type="NCBI Taxonomy" id="126957"/>
    <lineage>
        <taxon>Eukaryota</taxon>
        <taxon>Metazoa</taxon>
        <taxon>Ecdysozoa</taxon>
        <taxon>Arthropoda</taxon>
        <taxon>Myriapoda</taxon>
        <taxon>Chilopoda</taxon>
        <taxon>Pleurostigmophora</taxon>
        <taxon>Geophilomorpha</taxon>
        <taxon>Linotaeniidae</taxon>
        <taxon>Strigamia</taxon>
    </lineage>
</organism>
<dbReference type="InterPro" id="IPR003165">
    <property type="entry name" value="Piwi"/>
</dbReference>
<dbReference type="EnsemblMetazoa" id="SMAR008059-RA">
    <property type="protein sequence ID" value="SMAR008059-PA"/>
    <property type="gene ID" value="SMAR008059"/>
</dbReference>
<dbReference type="InterPro" id="IPR012337">
    <property type="entry name" value="RNaseH-like_sf"/>
</dbReference>
<keyword evidence="3" id="KW-1185">Reference proteome</keyword>
<dbReference type="AlphaFoldDB" id="T1J398"/>
<evidence type="ECO:0000313" key="2">
    <source>
        <dbReference type="EnsemblMetazoa" id="SMAR008059-PA"/>
    </source>
</evidence>
<dbReference type="PANTHER" id="PTHR22891">
    <property type="entry name" value="EUKARYOTIC TRANSLATION INITIATION FACTOR 2C"/>
    <property type="match status" value="1"/>
</dbReference>